<comment type="caution">
    <text evidence="1">The sequence shown here is derived from an EMBL/GenBank/DDBJ whole genome shotgun (WGS) entry which is preliminary data.</text>
</comment>
<evidence type="ECO:0000313" key="1">
    <source>
        <dbReference type="EMBL" id="KKM98411.1"/>
    </source>
</evidence>
<reference evidence="1" key="1">
    <citation type="journal article" date="2015" name="Nature">
        <title>Complex archaea that bridge the gap between prokaryotes and eukaryotes.</title>
        <authorList>
            <person name="Spang A."/>
            <person name="Saw J.H."/>
            <person name="Jorgensen S.L."/>
            <person name="Zaremba-Niedzwiedzka K."/>
            <person name="Martijn J."/>
            <person name="Lind A.E."/>
            <person name="van Eijk R."/>
            <person name="Schleper C."/>
            <person name="Guy L."/>
            <person name="Ettema T.J."/>
        </authorList>
    </citation>
    <scope>NUCLEOTIDE SEQUENCE</scope>
</reference>
<name>A0A0F9MGH7_9ZZZZ</name>
<protein>
    <submittedName>
        <fullName evidence="1">Uncharacterized protein</fullName>
    </submittedName>
</protein>
<gene>
    <name evidence="1" type="ORF">LCGC14_1158160</name>
</gene>
<dbReference type="AlphaFoldDB" id="A0A0F9MGH7"/>
<sequence length="64" mass="6560">ALVTRPLAAPAAGTGALSFVANFNGLSMRIVITYDGTKQGHLVTCDLLCGVKVLDTRLGAVMLG</sequence>
<organism evidence="1">
    <name type="scientific">marine sediment metagenome</name>
    <dbReference type="NCBI Taxonomy" id="412755"/>
    <lineage>
        <taxon>unclassified sequences</taxon>
        <taxon>metagenomes</taxon>
        <taxon>ecological metagenomes</taxon>
    </lineage>
</organism>
<dbReference type="EMBL" id="LAZR01005621">
    <property type="protein sequence ID" value="KKM98411.1"/>
    <property type="molecule type" value="Genomic_DNA"/>
</dbReference>
<proteinExistence type="predicted"/>
<accession>A0A0F9MGH7</accession>
<feature type="non-terminal residue" evidence="1">
    <location>
        <position position="1"/>
    </location>
</feature>